<dbReference type="EMBL" id="OX597817">
    <property type="protein sequence ID" value="CAI9721952.1"/>
    <property type="molecule type" value="Genomic_DNA"/>
</dbReference>
<gene>
    <name evidence="2" type="ORF">OCTVUL_1B015516</name>
</gene>
<organism evidence="2 3">
    <name type="scientific">Octopus vulgaris</name>
    <name type="common">Common octopus</name>
    <dbReference type="NCBI Taxonomy" id="6645"/>
    <lineage>
        <taxon>Eukaryota</taxon>
        <taxon>Metazoa</taxon>
        <taxon>Spiralia</taxon>
        <taxon>Lophotrochozoa</taxon>
        <taxon>Mollusca</taxon>
        <taxon>Cephalopoda</taxon>
        <taxon>Coleoidea</taxon>
        <taxon>Octopodiformes</taxon>
        <taxon>Octopoda</taxon>
        <taxon>Incirrata</taxon>
        <taxon>Octopodidae</taxon>
        <taxon>Octopus</taxon>
    </lineage>
</organism>
<proteinExistence type="predicted"/>
<feature type="compositionally biased region" description="Basic residues" evidence="1">
    <location>
        <begin position="37"/>
        <end position="51"/>
    </location>
</feature>
<dbReference type="AlphaFoldDB" id="A0AA36AW40"/>
<evidence type="ECO:0000313" key="3">
    <source>
        <dbReference type="Proteomes" id="UP001162480"/>
    </source>
</evidence>
<dbReference type="Proteomes" id="UP001162480">
    <property type="component" value="Chromosome 4"/>
</dbReference>
<name>A0AA36AW40_OCTVU</name>
<keyword evidence="3" id="KW-1185">Reference proteome</keyword>
<accession>A0AA36AW40</accession>
<feature type="region of interest" description="Disordered" evidence="1">
    <location>
        <begin position="1"/>
        <end position="71"/>
    </location>
</feature>
<reference evidence="2" key="1">
    <citation type="submission" date="2023-08" db="EMBL/GenBank/DDBJ databases">
        <authorList>
            <person name="Alioto T."/>
            <person name="Alioto T."/>
            <person name="Gomez Garrido J."/>
        </authorList>
    </citation>
    <scope>NUCLEOTIDE SEQUENCE</scope>
</reference>
<evidence type="ECO:0000313" key="2">
    <source>
        <dbReference type="EMBL" id="CAI9721952.1"/>
    </source>
</evidence>
<evidence type="ECO:0000256" key="1">
    <source>
        <dbReference type="SAM" id="MobiDB-lite"/>
    </source>
</evidence>
<sequence length="138" mass="15842">MNGDRKTTINSTGLLEIEKVKGEEGEEREEEEEKKKEEKKKKKEKKKKEKEKKKNEKKEKEKVMRSSSPLRKCSLKMAETIGKPLYHDGNEYCGSKLKVGKGDITLNSSWSRDGDDVPNTGNENHSGRYAILYLSFDS</sequence>
<protein>
    <submittedName>
        <fullName evidence="2">Uncharacterized protein</fullName>
    </submittedName>
</protein>
<feature type="region of interest" description="Disordered" evidence="1">
    <location>
        <begin position="106"/>
        <end position="125"/>
    </location>
</feature>
<feature type="compositionally biased region" description="Basic and acidic residues" evidence="1">
    <location>
        <begin position="52"/>
        <end position="64"/>
    </location>
</feature>